<evidence type="ECO:0000256" key="3">
    <source>
        <dbReference type="ARBA" id="ARBA00023027"/>
    </source>
</evidence>
<dbReference type="PANTHER" id="PTHR43103:SF5">
    <property type="entry name" value="4-EPIMERASE, PUTATIVE (AFU_ORTHOLOGUE AFUA_7G00360)-RELATED"/>
    <property type="match status" value="1"/>
</dbReference>
<dbReference type="GO" id="GO:0003978">
    <property type="term" value="F:UDP-glucose 4-epimerase activity"/>
    <property type="evidence" value="ECO:0007669"/>
    <property type="project" value="UniProtKB-EC"/>
</dbReference>
<proteinExistence type="inferred from homology"/>
<dbReference type="Gene3D" id="3.40.50.720">
    <property type="entry name" value="NAD(P)-binding Rossmann-like Domain"/>
    <property type="match status" value="1"/>
</dbReference>
<reference evidence="5" key="1">
    <citation type="submission" date="2020-02" db="EMBL/GenBank/DDBJ databases">
        <authorList>
            <person name="Meier V. D."/>
        </authorList>
    </citation>
    <scope>NUCLEOTIDE SEQUENCE</scope>
    <source>
        <strain evidence="5">AVDCRST_MAG87</strain>
    </source>
</reference>
<keyword evidence="5" id="KW-0413">Isomerase</keyword>
<evidence type="ECO:0000256" key="1">
    <source>
        <dbReference type="ARBA" id="ARBA00007637"/>
    </source>
</evidence>
<evidence type="ECO:0000259" key="4">
    <source>
        <dbReference type="Pfam" id="PF01370"/>
    </source>
</evidence>
<dbReference type="SUPFAM" id="SSF51735">
    <property type="entry name" value="NAD(P)-binding Rossmann-fold domains"/>
    <property type="match status" value="1"/>
</dbReference>
<dbReference type="InterPro" id="IPR036291">
    <property type="entry name" value="NAD(P)-bd_dom_sf"/>
</dbReference>
<protein>
    <submittedName>
        <fullName evidence="5">UDP-glucose 4-epimerase</fullName>
        <ecNumber evidence="5">5.1.3.2</ecNumber>
    </submittedName>
</protein>
<comment type="similarity">
    <text evidence="1">Belongs to the NAD(P)-dependent epimerase/dehydratase family.</text>
</comment>
<gene>
    <name evidence="5" type="ORF">AVDCRST_MAG87-3188</name>
</gene>
<dbReference type="InterPro" id="IPR001509">
    <property type="entry name" value="Epimerase_deHydtase"/>
</dbReference>
<feature type="domain" description="NAD-dependent epimerase/dehydratase" evidence="4">
    <location>
        <begin position="13"/>
        <end position="185"/>
    </location>
</feature>
<name>A0A6J4VLT1_9BACT</name>
<sequence>MTASTQGSTPRRILVTGANGLIGGLLTDAWRESDRYRAVGLARQPGPDVEIVTDLTDLDAAVNAMEGIDAVVHLAATSAVGSTWEQVLPSNLIATYNVFEAARRAGVGQVVFASSNHAIGTYETENAPALYELDDDRIWDHTAENRPDSLYGVSKVYGEAMARYYVDHHGLRAFCLRIGGVRAPDDPSHPALLWKPEFDNDPGKLATRKRTRAVWLSERDCVQLIERCLESDRDWVLCYGISDNPRRFWDIEHAKDVLGYAPQDAAPKDIVPDRSMPS</sequence>
<dbReference type="Pfam" id="PF01370">
    <property type="entry name" value="Epimerase"/>
    <property type="match status" value="1"/>
</dbReference>
<dbReference type="EMBL" id="CADCWJ010000702">
    <property type="protein sequence ID" value="CAA9579488.1"/>
    <property type="molecule type" value="Genomic_DNA"/>
</dbReference>
<evidence type="ECO:0000256" key="2">
    <source>
        <dbReference type="ARBA" id="ARBA00023002"/>
    </source>
</evidence>
<evidence type="ECO:0000313" key="5">
    <source>
        <dbReference type="EMBL" id="CAA9579488.1"/>
    </source>
</evidence>
<dbReference type="PANTHER" id="PTHR43103">
    <property type="entry name" value="NUCLEOSIDE-DIPHOSPHATE-SUGAR EPIMERASE"/>
    <property type="match status" value="1"/>
</dbReference>
<organism evidence="5">
    <name type="scientific">uncultured Thermomicrobiales bacterium</name>
    <dbReference type="NCBI Taxonomy" id="1645740"/>
    <lineage>
        <taxon>Bacteria</taxon>
        <taxon>Pseudomonadati</taxon>
        <taxon>Thermomicrobiota</taxon>
        <taxon>Thermomicrobia</taxon>
        <taxon>Thermomicrobiales</taxon>
        <taxon>environmental samples</taxon>
    </lineage>
</organism>
<accession>A0A6J4VLT1</accession>
<dbReference type="AlphaFoldDB" id="A0A6J4VLT1"/>
<keyword evidence="2" id="KW-0560">Oxidoreductase</keyword>
<keyword evidence="3" id="KW-0520">NAD</keyword>
<dbReference type="GO" id="GO:0016491">
    <property type="term" value="F:oxidoreductase activity"/>
    <property type="evidence" value="ECO:0007669"/>
    <property type="project" value="UniProtKB-KW"/>
</dbReference>
<dbReference type="EC" id="5.1.3.2" evidence="5"/>